<dbReference type="PANTHER" id="PTHR18867:SF12">
    <property type="entry name" value="DNA REPAIR PROTEIN RAD50"/>
    <property type="match status" value="1"/>
</dbReference>
<dbReference type="Proteomes" id="UP000479190">
    <property type="component" value="Unassembled WGS sequence"/>
</dbReference>
<feature type="coiled-coil region" evidence="7">
    <location>
        <begin position="329"/>
        <end position="377"/>
    </location>
</feature>
<name>A0A6H5J2L7_9HYME</name>
<dbReference type="GO" id="GO:0003691">
    <property type="term" value="F:double-stranded telomeric DNA binding"/>
    <property type="evidence" value="ECO:0007669"/>
    <property type="project" value="TreeGrafter"/>
</dbReference>
<feature type="coiled-coil region" evidence="7">
    <location>
        <begin position="47"/>
        <end position="102"/>
    </location>
</feature>
<evidence type="ECO:0000256" key="2">
    <source>
        <dbReference type="ARBA" id="ARBA00022741"/>
    </source>
</evidence>
<keyword evidence="2" id="KW-0547">Nucleotide-binding</keyword>
<reference evidence="10 11" key="1">
    <citation type="submission" date="2020-02" db="EMBL/GenBank/DDBJ databases">
        <authorList>
            <person name="Ferguson B K."/>
        </authorList>
    </citation>
    <scope>NUCLEOTIDE SEQUENCE [LARGE SCALE GENOMIC DNA]</scope>
</reference>
<feature type="compositionally biased region" description="Low complexity" evidence="8">
    <location>
        <begin position="563"/>
        <end position="593"/>
    </location>
</feature>
<dbReference type="GO" id="GO:0000794">
    <property type="term" value="C:condensed nuclear chromosome"/>
    <property type="evidence" value="ECO:0007669"/>
    <property type="project" value="TreeGrafter"/>
</dbReference>
<keyword evidence="1 6" id="KW-0479">Metal-binding</keyword>
<evidence type="ECO:0000256" key="7">
    <source>
        <dbReference type="SAM" id="Coils"/>
    </source>
</evidence>
<dbReference type="GO" id="GO:0046872">
    <property type="term" value="F:metal ion binding"/>
    <property type="evidence" value="ECO:0007669"/>
    <property type="project" value="UniProtKB-UniRule"/>
</dbReference>
<evidence type="ECO:0000313" key="10">
    <source>
        <dbReference type="EMBL" id="CAB0044254.1"/>
    </source>
</evidence>
<dbReference type="GO" id="GO:0000722">
    <property type="term" value="P:telomere maintenance via recombination"/>
    <property type="evidence" value="ECO:0007669"/>
    <property type="project" value="TreeGrafter"/>
</dbReference>
<evidence type="ECO:0000256" key="4">
    <source>
        <dbReference type="ARBA" id="ARBA00022840"/>
    </source>
</evidence>
<organism evidence="10 11">
    <name type="scientific">Trichogramma brassicae</name>
    <dbReference type="NCBI Taxonomy" id="86971"/>
    <lineage>
        <taxon>Eukaryota</taxon>
        <taxon>Metazoa</taxon>
        <taxon>Ecdysozoa</taxon>
        <taxon>Arthropoda</taxon>
        <taxon>Hexapoda</taxon>
        <taxon>Insecta</taxon>
        <taxon>Pterygota</taxon>
        <taxon>Neoptera</taxon>
        <taxon>Endopterygota</taxon>
        <taxon>Hymenoptera</taxon>
        <taxon>Apocrita</taxon>
        <taxon>Proctotrupomorpha</taxon>
        <taxon>Chalcidoidea</taxon>
        <taxon>Trichogrammatidae</taxon>
        <taxon>Trichogramma</taxon>
    </lineage>
</organism>
<dbReference type="PANTHER" id="PTHR18867">
    <property type="entry name" value="RAD50"/>
    <property type="match status" value="1"/>
</dbReference>
<dbReference type="GO" id="GO:0043047">
    <property type="term" value="F:single-stranded telomeric DNA binding"/>
    <property type="evidence" value="ECO:0007669"/>
    <property type="project" value="TreeGrafter"/>
</dbReference>
<dbReference type="OrthoDB" id="18797at2759"/>
<dbReference type="AlphaFoldDB" id="A0A6H5J2L7"/>
<dbReference type="GO" id="GO:0030870">
    <property type="term" value="C:Mre11 complex"/>
    <property type="evidence" value="ECO:0007669"/>
    <property type="project" value="TreeGrafter"/>
</dbReference>
<evidence type="ECO:0000256" key="5">
    <source>
        <dbReference type="ARBA" id="ARBA00023054"/>
    </source>
</evidence>
<protein>
    <recommendedName>
        <fullName evidence="9">Zinc-hook domain-containing protein</fullName>
    </recommendedName>
</protein>
<evidence type="ECO:0000259" key="9">
    <source>
        <dbReference type="PROSITE" id="PS51131"/>
    </source>
</evidence>
<keyword evidence="4" id="KW-0067">ATP-binding</keyword>
<dbReference type="EMBL" id="CADCXV010001416">
    <property type="protein sequence ID" value="CAB0044254.1"/>
    <property type="molecule type" value="Genomic_DNA"/>
</dbReference>
<evidence type="ECO:0000256" key="6">
    <source>
        <dbReference type="PROSITE-ProRule" id="PRU00471"/>
    </source>
</evidence>
<sequence length="753" mass="87463">MDDFLDVKEKHKKIEEKLRMVESSYKMSKNYIENLKQHIKHIHKGTLEELISKIETFDTNLTQKKDEQSIYIEELETLDRNERKIKNKLDDARTQLGALKQKQIEYHEKVGKRNELLSKALDTWEITHDSEFSETEVTSNMNLIKNKLDEFKLSMKDKLKENEQEERYLQSVVDESRAHKTGIESEISLKQKEKDEIKQEINECRKKIKETGEAGTKLSIFESNLQTATQQYENLLQDFNEESLKEELQKYNKQRKEYDSRITLLDQEINSLHKLSSMQAELELHQNQLKDKEVEISALKKKHSNNLMVFFGSETVPEKEFKKHIEKIHSSLLKEKNELSKEIDNKQQKLTSLITTQKHKDAELEKAISELNEYEMKVSEKCDGQDYDEILLLQERKVKSLQDQRGIYANQKLMYEEFLKKMKKKTCCPLCDRGLGSAEEKQLEQKMLAEIKKSPQSLKQCEAELKQEQAHYDALQQLKPVTEEINKMQRIKIPQMSGYSLVRRRDMTDFRQHSQTQASATYGGDPDFTEEEEDDNQEPNTIKKEIMIDSDEEDINAKLMSNRARVAAAPAKKAPARQPVAKKAPARTTAAAKNQPAKTMPTRQLDISSFRRPTTQSQVPTQISDDDDDDSPPRAGVSRQVRRPTQCLPDSEEQMSAKSSKQITRKRSVIDDSPPRKTGRQVKKHALDLLDDSPPRSTRQSKKREFARLEDSPPTQRQTLDDLDDSPPKAQSRKRNLDLDSPPSSSYKKRAFF</sequence>
<proteinExistence type="predicted"/>
<feature type="coiled-coil region" evidence="7">
    <location>
        <begin position="180"/>
        <end position="302"/>
    </location>
</feature>
<dbReference type="PROSITE" id="PS51131">
    <property type="entry name" value="ZN_HOOK"/>
    <property type="match status" value="1"/>
</dbReference>
<keyword evidence="3 6" id="KW-0862">Zinc</keyword>
<keyword evidence="5 7" id="KW-0175">Coiled coil</keyword>
<dbReference type="GO" id="GO:0070192">
    <property type="term" value="P:chromosome organization involved in meiotic cell cycle"/>
    <property type="evidence" value="ECO:0007669"/>
    <property type="project" value="TreeGrafter"/>
</dbReference>
<feature type="compositionally biased region" description="Polar residues" evidence="8">
    <location>
        <begin position="601"/>
        <end position="623"/>
    </location>
</feature>
<dbReference type="GO" id="GO:0007004">
    <property type="term" value="P:telomere maintenance via telomerase"/>
    <property type="evidence" value="ECO:0007669"/>
    <property type="project" value="TreeGrafter"/>
</dbReference>
<gene>
    <name evidence="10" type="ORF">TBRA_LOCUS15842</name>
</gene>
<evidence type="ECO:0000256" key="1">
    <source>
        <dbReference type="ARBA" id="ARBA00022723"/>
    </source>
</evidence>
<evidence type="ECO:0000256" key="3">
    <source>
        <dbReference type="ARBA" id="ARBA00022833"/>
    </source>
</evidence>
<dbReference type="GO" id="GO:0006302">
    <property type="term" value="P:double-strand break repair"/>
    <property type="evidence" value="ECO:0007669"/>
    <property type="project" value="TreeGrafter"/>
</dbReference>
<accession>A0A6H5J2L7</accession>
<evidence type="ECO:0000256" key="8">
    <source>
        <dbReference type="SAM" id="MobiDB-lite"/>
    </source>
</evidence>
<keyword evidence="11" id="KW-1185">Reference proteome</keyword>
<evidence type="ECO:0000313" key="11">
    <source>
        <dbReference type="Proteomes" id="UP000479190"/>
    </source>
</evidence>
<feature type="compositionally biased region" description="Acidic residues" evidence="8">
    <location>
        <begin position="527"/>
        <end position="537"/>
    </location>
</feature>
<feature type="region of interest" description="Disordered" evidence="8">
    <location>
        <begin position="510"/>
        <end position="753"/>
    </location>
</feature>
<feature type="binding site" evidence="6">
    <location>
        <position position="431"/>
    </location>
    <ligand>
        <name>Zn(2+)</name>
        <dbReference type="ChEBI" id="CHEBI:29105"/>
    </ligand>
</feature>
<feature type="domain" description="Zinc-hook" evidence="9">
    <location>
        <begin position="384"/>
        <end position="480"/>
    </location>
</feature>
<feature type="binding site" evidence="6">
    <location>
        <position position="428"/>
    </location>
    <ligand>
        <name>Zn(2+)</name>
        <dbReference type="ChEBI" id="CHEBI:29105"/>
    </ligand>
</feature>
<dbReference type="Gene3D" id="1.10.287.510">
    <property type="entry name" value="Helix hairpin bin"/>
    <property type="match status" value="1"/>
</dbReference>
<dbReference type="GO" id="GO:0051880">
    <property type="term" value="F:G-quadruplex DNA binding"/>
    <property type="evidence" value="ECO:0007669"/>
    <property type="project" value="TreeGrafter"/>
</dbReference>
<dbReference type="GO" id="GO:0005524">
    <property type="term" value="F:ATP binding"/>
    <property type="evidence" value="ECO:0007669"/>
    <property type="project" value="UniProtKB-KW"/>
</dbReference>
<dbReference type="InterPro" id="IPR013134">
    <property type="entry name" value="Zn_hook_RAD50"/>
</dbReference>